<dbReference type="OrthoDB" id="3828660at2"/>
<dbReference type="PATRIC" id="fig|584657.3.peg.3178"/>
<dbReference type="Proteomes" id="UP000019494">
    <property type="component" value="Unassembled WGS sequence"/>
</dbReference>
<keyword evidence="1" id="KW-0472">Membrane</keyword>
<reference evidence="3" key="1">
    <citation type="submission" date="2013-08" db="EMBL/GenBank/DDBJ databases">
        <title>Intrasporangium oryzae NRRL B-24470.</title>
        <authorList>
            <person name="Liu H."/>
            <person name="Wang G."/>
        </authorList>
    </citation>
    <scope>NUCLEOTIDE SEQUENCE [LARGE SCALE GENOMIC DNA]</scope>
    <source>
        <strain evidence="3">Q5-1</strain>
    </source>
</reference>
<dbReference type="RefSeq" id="WP_051518690.1">
    <property type="nucleotide sequence ID" value="NZ_AWQS01000166.1"/>
</dbReference>
<organism evidence="2 3">
    <name type="scientific">Intrasporangium chromatireducens Q5-1</name>
    <dbReference type="NCBI Taxonomy" id="584657"/>
    <lineage>
        <taxon>Bacteria</taxon>
        <taxon>Bacillati</taxon>
        <taxon>Actinomycetota</taxon>
        <taxon>Actinomycetes</taxon>
        <taxon>Micrococcales</taxon>
        <taxon>Intrasporangiaceae</taxon>
        <taxon>Intrasporangium</taxon>
    </lineage>
</organism>
<evidence type="ECO:0008006" key="4">
    <source>
        <dbReference type="Google" id="ProtNLM"/>
    </source>
</evidence>
<proteinExistence type="predicted"/>
<feature type="transmembrane region" description="Helical" evidence="1">
    <location>
        <begin position="31"/>
        <end position="52"/>
    </location>
</feature>
<sequence>MIELQKVLAVLCGVSAVLVAVQVIRNRPPNRLVLGLLTLIEVGLVVQLVLGLMQVPDAPAGASVATYVGYLVASLVVLPLAVGWSWAERSRGGTATILVGLVVVPYLFVRLYQVWVLRQ</sequence>
<keyword evidence="1" id="KW-1133">Transmembrane helix</keyword>
<comment type="caution">
    <text evidence="2">The sequence shown here is derived from an EMBL/GenBank/DDBJ whole genome shotgun (WGS) entry which is preliminary data.</text>
</comment>
<feature type="transmembrane region" description="Helical" evidence="1">
    <location>
        <begin position="93"/>
        <end position="112"/>
    </location>
</feature>
<keyword evidence="1" id="KW-0812">Transmembrane</keyword>
<feature type="transmembrane region" description="Helical" evidence="1">
    <location>
        <begin position="7"/>
        <end position="25"/>
    </location>
</feature>
<name>W9GID9_9MICO</name>
<dbReference type="EMBL" id="AWQS01000166">
    <property type="protein sequence ID" value="EWT04932.1"/>
    <property type="molecule type" value="Genomic_DNA"/>
</dbReference>
<feature type="transmembrane region" description="Helical" evidence="1">
    <location>
        <begin position="64"/>
        <end position="87"/>
    </location>
</feature>
<gene>
    <name evidence="2" type="ORF">N864_15860</name>
</gene>
<keyword evidence="3" id="KW-1185">Reference proteome</keyword>
<dbReference type="AlphaFoldDB" id="W9GID9"/>
<evidence type="ECO:0000313" key="3">
    <source>
        <dbReference type="Proteomes" id="UP000019494"/>
    </source>
</evidence>
<evidence type="ECO:0000313" key="2">
    <source>
        <dbReference type="EMBL" id="EWT04932.1"/>
    </source>
</evidence>
<accession>W9GID9</accession>
<protein>
    <recommendedName>
        <fullName evidence="4">Integral membrane protein</fullName>
    </recommendedName>
</protein>
<evidence type="ECO:0000256" key="1">
    <source>
        <dbReference type="SAM" id="Phobius"/>
    </source>
</evidence>